<dbReference type="Proteomes" id="UP000240493">
    <property type="component" value="Unassembled WGS sequence"/>
</dbReference>
<feature type="region of interest" description="Disordered" evidence="1">
    <location>
        <begin position="64"/>
        <end position="87"/>
    </location>
</feature>
<sequence length="87" mass="9720">MQGVVRMLKPPCIICYLLWAWTLAPTHLRCHAGVSSIQPILVLYLILSKSRPNSYLITAACIQSQSPSTEEKKEEKNGSPFPISDHL</sequence>
<evidence type="ECO:0000313" key="2">
    <source>
        <dbReference type="EMBL" id="PTB38051.1"/>
    </source>
</evidence>
<name>A0A2T3YZP8_TRIA4</name>
<dbReference type="EMBL" id="KZ679266">
    <property type="protein sequence ID" value="PTB38051.1"/>
    <property type="molecule type" value="Genomic_DNA"/>
</dbReference>
<reference evidence="2 3" key="1">
    <citation type="submission" date="2016-07" db="EMBL/GenBank/DDBJ databases">
        <title>Multiple horizontal gene transfer events from other fungi enriched the ability of initially mycotrophic Trichoderma (Ascomycota) to feed on dead plant biomass.</title>
        <authorList>
            <consortium name="DOE Joint Genome Institute"/>
            <person name="Aerts A."/>
            <person name="Atanasova L."/>
            <person name="Chenthamara K."/>
            <person name="Zhang J."/>
            <person name="Grujic M."/>
            <person name="Henrissat B."/>
            <person name="Kuo A."/>
            <person name="Salamov A."/>
            <person name="Lipzen A."/>
            <person name="Labutti K."/>
            <person name="Barry K."/>
            <person name="Miao Y."/>
            <person name="Rahimi M.J."/>
            <person name="Shen Q."/>
            <person name="Grigoriev I.V."/>
            <person name="Kubicek C.P."/>
            <person name="Druzhinina I.S."/>
        </authorList>
    </citation>
    <scope>NUCLEOTIDE SEQUENCE [LARGE SCALE GENOMIC DNA]</scope>
    <source>
        <strain evidence="2 3">CBS 433.97</strain>
    </source>
</reference>
<keyword evidence="3" id="KW-1185">Reference proteome</keyword>
<organism evidence="2 3">
    <name type="scientific">Trichoderma asperellum (strain ATCC 204424 / CBS 433.97 / NBRC 101777)</name>
    <dbReference type="NCBI Taxonomy" id="1042311"/>
    <lineage>
        <taxon>Eukaryota</taxon>
        <taxon>Fungi</taxon>
        <taxon>Dikarya</taxon>
        <taxon>Ascomycota</taxon>
        <taxon>Pezizomycotina</taxon>
        <taxon>Sordariomycetes</taxon>
        <taxon>Hypocreomycetidae</taxon>
        <taxon>Hypocreales</taxon>
        <taxon>Hypocreaceae</taxon>
        <taxon>Trichoderma</taxon>
    </lineage>
</organism>
<accession>A0A2T3YZP8</accession>
<proteinExistence type="predicted"/>
<dbReference type="AlphaFoldDB" id="A0A2T3YZP8"/>
<protein>
    <submittedName>
        <fullName evidence="2">Uncharacterized protein</fullName>
    </submittedName>
</protein>
<gene>
    <name evidence="2" type="ORF">M441DRAFT_245894</name>
</gene>
<evidence type="ECO:0000256" key="1">
    <source>
        <dbReference type="SAM" id="MobiDB-lite"/>
    </source>
</evidence>
<evidence type="ECO:0000313" key="3">
    <source>
        <dbReference type="Proteomes" id="UP000240493"/>
    </source>
</evidence>